<organism evidence="3 4">
    <name type="scientific">Streptomyces sodiiphilus</name>
    <dbReference type="NCBI Taxonomy" id="226217"/>
    <lineage>
        <taxon>Bacteria</taxon>
        <taxon>Bacillati</taxon>
        <taxon>Actinomycetota</taxon>
        <taxon>Actinomycetes</taxon>
        <taxon>Kitasatosporales</taxon>
        <taxon>Streptomycetaceae</taxon>
        <taxon>Streptomyces</taxon>
    </lineage>
</organism>
<evidence type="ECO:0000313" key="4">
    <source>
        <dbReference type="Proteomes" id="UP001501303"/>
    </source>
</evidence>
<keyword evidence="4" id="KW-1185">Reference proteome</keyword>
<feature type="region of interest" description="Disordered" evidence="1">
    <location>
        <begin position="24"/>
        <end position="110"/>
    </location>
</feature>
<protein>
    <recommendedName>
        <fullName evidence="5">DUF732 domain-containing protein</fullName>
    </recommendedName>
</protein>
<comment type="caution">
    <text evidence="3">The sequence shown here is derived from an EMBL/GenBank/DDBJ whole genome shotgun (WGS) entry which is preliminary data.</text>
</comment>
<dbReference type="EMBL" id="BAAAMJ010000004">
    <property type="protein sequence ID" value="GAA1897860.1"/>
    <property type="molecule type" value="Genomic_DNA"/>
</dbReference>
<keyword evidence="2" id="KW-0732">Signal</keyword>
<sequence>MRGGPKSAAVALLAAAALLAGCSAGGDAEDAGRAAAQSPAGQETEGPVAGPEERDAEERGGDTDASGPADGTAPPGASSPEPGPADGTRSFADEEQEFLADRVPEGADPGALLELGTEACERIGYLRRHDRPGAVEALRDGEIPHAEDAVTHLCPQYADLLKDARKDS</sequence>
<evidence type="ECO:0000313" key="3">
    <source>
        <dbReference type="EMBL" id="GAA1897860.1"/>
    </source>
</evidence>
<evidence type="ECO:0008006" key="5">
    <source>
        <dbReference type="Google" id="ProtNLM"/>
    </source>
</evidence>
<feature type="chain" id="PRO_5046686837" description="DUF732 domain-containing protein" evidence="2">
    <location>
        <begin position="29"/>
        <end position="168"/>
    </location>
</feature>
<dbReference type="PROSITE" id="PS51257">
    <property type="entry name" value="PROKAR_LIPOPROTEIN"/>
    <property type="match status" value="1"/>
</dbReference>
<reference evidence="3 4" key="1">
    <citation type="journal article" date="2019" name="Int. J. Syst. Evol. Microbiol.">
        <title>The Global Catalogue of Microorganisms (GCM) 10K type strain sequencing project: providing services to taxonomists for standard genome sequencing and annotation.</title>
        <authorList>
            <consortium name="The Broad Institute Genomics Platform"/>
            <consortium name="The Broad Institute Genome Sequencing Center for Infectious Disease"/>
            <person name="Wu L."/>
            <person name="Ma J."/>
        </authorList>
    </citation>
    <scope>NUCLEOTIDE SEQUENCE [LARGE SCALE GENOMIC DNA]</scope>
    <source>
        <strain evidence="3 4">JCM 13581</strain>
    </source>
</reference>
<proteinExistence type="predicted"/>
<gene>
    <name evidence="3" type="ORF">GCM10009716_04770</name>
</gene>
<dbReference type="Proteomes" id="UP001501303">
    <property type="component" value="Unassembled WGS sequence"/>
</dbReference>
<evidence type="ECO:0000256" key="2">
    <source>
        <dbReference type="SAM" id="SignalP"/>
    </source>
</evidence>
<accession>A0ABN2NS91</accession>
<feature type="signal peptide" evidence="2">
    <location>
        <begin position="1"/>
        <end position="28"/>
    </location>
</feature>
<evidence type="ECO:0000256" key="1">
    <source>
        <dbReference type="SAM" id="MobiDB-lite"/>
    </source>
</evidence>
<name>A0ABN2NS91_9ACTN</name>
<feature type="compositionally biased region" description="Basic and acidic residues" evidence="1">
    <location>
        <begin position="51"/>
        <end position="62"/>
    </location>
</feature>